<evidence type="ECO:0000313" key="6">
    <source>
        <dbReference type="EMBL" id="QEX19040.1"/>
    </source>
</evidence>
<dbReference type="Gene3D" id="3.40.50.12030">
    <property type="entry name" value="Uncharacterised protein family UPF0261, NC domain"/>
    <property type="match status" value="1"/>
</dbReference>
<dbReference type="CDD" id="cd15488">
    <property type="entry name" value="Tm-1-like"/>
    <property type="match status" value="1"/>
</dbReference>
<dbReference type="InterPro" id="IPR003439">
    <property type="entry name" value="ABC_transporter-like_ATP-bd"/>
</dbReference>
<keyword evidence="2" id="KW-0067">ATP-binding</keyword>
<dbReference type="Gene3D" id="3.40.50.300">
    <property type="entry name" value="P-loop containing nucleotide triphosphate hydrolases"/>
    <property type="match status" value="1"/>
</dbReference>
<keyword evidence="1" id="KW-0547">Nucleotide-binding</keyword>
<feature type="region of interest" description="Disordered" evidence="4">
    <location>
        <begin position="1"/>
        <end position="24"/>
    </location>
</feature>
<proteinExistence type="inferred from homology"/>
<dbReference type="PROSITE" id="PS00211">
    <property type="entry name" value="ABC_TRANSPORTER_1"/>
    <property type="match status" value="1"/>
</dbReference>
<feature type="compositionally biased region" description="Basic and acidic residues" evidence="4">
    <location>
        <begin position="1"/>
        <end position="22"/>
    </location>
</feature>
<dbReference type="Pfam" id="PF23189">
    <property type="entry name" value="UPF0261_C"/>
    <property type="match status" value="1"/>
</dbReference>
<name>A0A5J6MSL2_9PROT</name>
<evidence type="ECO:0000256" key="4">
    <source>
        <dbReference type="SAM" id="MobiDB-lite"/>
    </source>
</evidence>
<dbReference type="Gene3D" id="3.40.50.12020">
    <property type="entry name" value="Uncharacterised protein family UPF0261, NN domain"/>
    <property type="match status" value="1"/>
</dbReference>
<evidence type="ECO:0000256" key="3">
    <source>
        <dbReference type="HAMAP-Rule" id="MF_00677"/>
    </source>
</evidence>
<dbReference type="KEGG" id="htq:FRZ44_43520"/>
<evidence type="ECO:0000313" key="7">
    <source>
        <dbReference type="Proteomes" id="UP000326202"/>
    </source>
</evidence>
<dbReference type="EMBL" id="CP042906">
    <property type="protein sequence ID" value="QEX19040.1"/>
    <property type="molecule type" value="Genomic_DNA"/>
</dbReference>
<dbReference type="GO" id="GO:0016887">
    <property type="term" value="F:ATP hydrolysis activity"/>
    <property type="evidence" value="ECO:0007669"/>
    <property type="project" value="InterPro"/>
</dbReference>
<dbReference type="InterPro" id="IPR008322">
    <property type="entry name" value="UPF0261"/>
</dbReference>
<dbReference type="Pfam" id="PF00005">
    <property type="entry name" value="ABC_tran"/>
    <property type="match status" value="1"/>
</dbReference>
<accession>A0A5J6MSL2</accession>
<dbReference type="InterPro" id="IPR056778">
    <property type="entry name" value="UPF0261_C"/>
</dbReference>
<dbReference type="InterPro" id="IPR027417">
    <property type="entry name" value="P-loop_NTPase"/>
</dbReference>
<dbReference type="InterPro" id="IPR051353">
    <property type="entry name" value="Tobamovirus_resist_UPF0261"/>
</dbReference>
<evidence type="ECO:0000259" key="5">
    <source>
        <dbReference type="PROSITE" id="PS50893"/>
    </source>
</evidence>
<dbReference type="InterPro" id="IPR017871">
    <property type="entry name" value="ABC_transporter-like_CS"/>
</dbReference>
<dbReference type="RefSeq" id="WP_225308388.1">
    <property type="nucleotide sequence ID" value="NZ_CP042906.1"/>
</dbReference>
<dbReference type="CDD" id="cd03224">
    <property type="entry name" value="ABC_TM1139_LivF_branched"/>
    <property type="match status" value="1"/>
</dbReference>
<reference evidence="6 7" key="1">
    <citation type="submission" date="2019-08" db="EMBL/GenBank/DDBJ databases">
        <title>Hyperibacter terrae gen. nov., sp. nov. and Hyperibacter viscosus sp. nov., two new members in the family Rhodospirillaceae isolated from the rhizosphere of Hypericum perforatum.</title>
        <authorList>
            <person name="Noviana Z."/>
        </authorList>
    </citation>
    <scope>NUCLEOTIDE SEQUENCE [LARGE SCALE GENOMIC DNA]</scope>
    <source>
        <strain evidence="6 7">R5913</strain>
    </source>
</reference>
<evidence type="ECO:0000256" key="1">
    <source>
        <dbReference type="ARBA" id="ARBA00022741"/>
    </source>
</evidence>
<protein>
    <recommendedName>
        <fullName evidence="3">UPF0261 protein FRZ44_43520</fullName>
    </recommendedName>
</protein>
<dbReference type="GO" id="GO:0005524">
    <property type="term" value="F:ATP binding"/>
    <property type="evidence" value="ECO:0007669"/>
    <property type="project" value="UniProtKB-KW"/>
</dbReference>
<comment type="similarity">
    <text evidence="3">Belongs to the UPF0261 family.</text>
</comment>
<dbReference type="Proteomes" id="UP000326202">
    <property type="component" value="Chromosome"/>
</dbReference>
<evidence type="ECO:0000256" key="2">
    <source>
        <dbReference type="ARBA" id="ARBA00022840"/>
    </source>
</evidence>
<dbReference type="Pfam" id="PF06792">
    <property type="entry name" value="UPF0261"/>
    <property type="match status" value="1"/>
</dbReference>
<organism evidence="6 7">
    <name type="scientific">Hypericibacter terrae</name>
    <dbReference type="NCBI Taxonomy" id="2602015"/>
    <lineage>
        <taxon>Bacteria</taxon>
        <taxon>Pseudomonadati</taxon>
        <taxon>Pseudomonadota</taxon>
        <taxon>Alphaproteobacteria</taxon>
        <taxon>Rhodospirillales</taxon>
        <taxon>Dongiaceae</taxon>
        <taxon>Hypericibacter</taxon>
    </lineage>
</organism>
<dbReference type="SMART" id="SM00382">
    <property type="entry name" value="AAA"/>
    <property type="match status" value="1"/>
</dbReference>
<dbReference type="PANTHER" id="PTHR31862">
    <property type="entry name" value="UPF0261 DOMAIN PROTEIN (AFU_ORTHOLOGUE AFUA_1G10120)"/>
    <property type="match status" value="1"/>
</dbReference>
<dbReference type="PANTHER" id="PTHR31862:SF1">
    <property type="entry name" value="UPF0261 DOMAIN PROTEIN (AFU_ORTHOLOGUE AFUA_1G10120)"/>
    <property type="match status" value="1"/>
</dbReference>
<dbReference type="NCBIfam" id="NF002674">
    <property type="entry name" value="PRK02399.1-2"/>
    <property type="match status" value="1"/>
</dbReference>
<sequence length="766" mass="81641">MADRWGRPDMDAPKSDPAKPAKSDAPALVVRDLHVYYGPSHALQGVELTLQTGVFAIVGRNGMGKSTLCRTIMGLTPAARGSVMVTGQELLGRASNDIVAAGVGYVPQGRRVWPSLTVDEHLRLAARSGRKGSWNVERIYEAFPRLAERKRNGGGQLSGGEQQMLAIGRALLANPSLLVMDEPTEGLAPVIVQQVERMLRRLADEGEISVLLIEQNIGVATQVASRVGIMVNGRIPREMAASELAADRELQHRLLGMATHAEEPEPEAPPPDAETVAEPATTMFRVRRQETSDELEPSPLAEVVFSVDRAPTRWSAGNPLMEAPAPAPAEPEAPVTMAEPEPSAALSQVPVARLTGRSAYVAGTFDTKGRELGFIANSLRRLGLRVVTVDLSTTQRPSAADVGPAEVARFHPKGANAVFTGDRGSAVGSMAEAFAKFILSRRDLGGLISAGGSGGTALATPAMQALPIGVPKVMVSTVASGDVKRYVGPSDICMMYSVTDVQGINRISEQVLSNAAHALAGMIAHRSDGREITATKPAIGLTMFGLTTPCVQLVTKALEHRFDCLVFHATGTGGQSMEKLADSGLLAGLIDVTTTEIADCFMGGVFSAGEDRLGAPIRTRLPYVGSVGALDMVNFGPMDTVPEKYKGRKFHIHNPNVTLMRTTPDENAQMGRWIAEKLNRCDGPVRFLLPEGGVSGLDAPGQSFWDPAADKALYDAIEKHLVKSDRRRLIRLPFHINEPGFASALVANFLEIAGPMTAQSHWAASA</sequence>
<dbReference type="PROSITE" id="PS50893">
    <property type="entry name" value="ABC_TRANSPORTER_2"/>
    <property type="match status" value="1"/>
</dbReference>
<feature type="domain" description="ABC transporter" evidence="5">
    <location>
        <begin position="28"/>
        <end position="257"/>
    </location>
</feature>
<dbReference type="AlphaFoldDB" id="A0A5J6MSL2"/>
<dbReference type="InterPro" id="IPR003593">
    <property type="entry name" value="AAA+_ATPase"/>
</dbReference>
<dbReference type="HAMAP" id="MF_00677">
    <property type="entry name" value="UPF0261"/>
    <property type="match status" value="1"/>
</dbReference>
<dbReference type="NCBIfam" id="NF002673">
    <property type="entry name" value="PRK02399.1-1"/>
    <property type="match status" value="1"/>
</dbReference>
<gene>
    <name evidence="6" type="ORF">FRZ44_43520</name>
</gene>
<dbReference type="SUPFAM" id="SSF52540">
    <property type="entry name" value="P-loop containing nucleoside triphosphate hydrolases"/>
    <property type="match status" value="1"/>
</dbReference>
<keyword evidence="7" id="KW-1185">Reference proteome</keyword>
<dbReference type="InterPro" id="IPR044122">
    <property type="entry name" value="UPF0261_N"/>
</dbReference>